<gene>
    <name evidence="7" type="ORF">A2G96_12660</name>
</gene>
<evidence type="ECO:0000256" key="1">
    <source>
        <dbReference type="ARBA" id="ARBA00004196"/>
    </source>
</evidence>
<dbReference type="PANTHER" id="PTHR42852:SF6">
    <property type="entry name" value="THIOL:DISULFIDE INTERCHANGE PROTEIN DSBE"/>
    <property type="match status" value="1"/>
</dbReference>
<dbReference type="Gene3D" id="3.40.30.10">
    <property type="entry name" value="Glutaredoxin"/>
    <property type="match status" value="1"/>
</dbReference>
<dbReference type="InterPro" id="IPR050553">
    <property type="entry name" value="Thioredoxin_ResA/DsbE_sf"/>
</dbReference>
<dbReference type="Proteomes" id="UP000075238">
    <property type="component" value="Chromosome 1"/>
</dbReference>
<feature type="domain" description="Thioredoxin" evidence="6">
    <location>
        <begin position="34"/>
        <end position="171"/>
    </location>
</feature>
<dbReference type="InterPro" id="IPR013740">
    <property type="entry name" value="Redoxin"/>
</dbReference>
<dbReference type="KEGG" id="cnan:A2G96_12660"/>
<evidence type="ECO:0000256" key="2">
    <source>
        <dbReference type="ARBA" id="ARBA00007758"/>
    </source>
</evidence>
<sequence length="179" mass="20113">MKRLLLLLPLALFLFIAVLLYRGLFLDPTRLPSALIGKPFPAFALPALDQPSHVLTRTDLQGRPALVNVWATWCPSCRQEHPVLTTLAGQGVVIYGVNYKDDRDAARHWLRTLHNPYRLTIEDAAGTLGLDLGVYGAPETFVIDARGIIRDRYVGILDERVWRERLAPLYRKLLGEASS</sequence>
<dbReference type="PANTHER" id="PTHR42852">
    <property type="entry name" value="THIOL:DISULFIDE INTERCHANGE PROTEIN DSBE"/>
    <property type="match status" value="1"/>
</dbReference>
<dbReference type="OrthoDB" id="9811352at2"/>
<protein>
    <submittedName>
        <fullName evidence="7">Thiol:disulfide interchange protein</fullName>
    </submittedName>
</protein>
<dbReference type="AlphaFoldDB" id="A0A142JKA8"/>
<keyword evidence="8" id="KW-1185">Reference proteome</keyword>
<accession>A0A142JKA8</accession>
<dbReference type="PROSITE" id="PS51352">
    <property type="entry name" value="THIOREDOXIN_2"/>
    <property type="match status" value="1"/>
</dbReference>
<comment type="subcellular location">
    <subcellularLocation>
        <location evidence="1">Cell envelope</location>
    </subcellularLocation>
</comment>
<dbReference type="GO" id="GO:0030288">
    <property type="term" value="C:outer membrane-bounded periplasmic space"/>
    <property type="evidence" value="ECO:0007669"/>
    <property type="project" value="InterPro"/>
</dbReference>
<dbReference type="InterPro" id="IPR004799">
    <property type="entry name" value="Periplasmic_diS_OxRdtase_DsbE"/>
</dbReference>
<reference evidence="7 8" key="1">
    <citation type="submission" date="2016-03" db="EMBL/GenBank/DDBJ databases">
        <title>Complete genome sequence of a novel chlorpyrifos degrading bacterium, Cupriavidus nantongensis sp. X1.</title>
        <authorList>
            <person name="Fang L."/>
        </authorList>
    </citation>
    <scope>NUCLEOTIDE SEQUENCE [LARGE SCALE GENOMIC DNA]</scope>
    <source>
        <strain evidence="7 8">X1</strain>
    </source>
</reference>
<dbReference type="GO" id="GO:0017004">
    <property type="term" value="P:cytochrome complex assembly"/>
    <property type="evidence" value="ECO:0007669"/>
    <property type="project" value="UniProtKB-KW"/>
</dbReference>
<keyword evidence="5" id="KW-0676">Redox-active center</keyword>
<dbReference type="NCBIfam" id="TIGR00385">
    <property type="entry name" value="dsbE"/>
    <property type="match status" value="1"/>
</dbReference>
<evidence type="ECO:0000313" key="8">
    <source>
        <dbReference type="Proteomes" id="UP000075238"/>
    </source>
</evidence>
<evidence type="ECO:0000256" key="3">
    <source>
        <dbReference type="ARBA" id="ARBA00022748"/>
    </source>
</evidence>
<evidence type="ECO:0000256" key="5">
    <source>
        <dbReference type="ARBA" id="ARBA00023284"/>
    </source>
</evidence>
<evidence type="ECO:0000256" key="4">
    <source>
        <dbReference type="ARBA" id="ARBA00023157"/>
    </source>
</evidence>
<proteinExistence type="inferred from homology"/>
<evidence type="ECO:0000313" key="7">
    <source>
        <dbReference type="EMBL" id="AMR78520.1"/>
    </source>
</evidence>
<keyword evidence="3" id="KW-0201">Cytochrome c-type biogenesis</keyword>
<dbReference type="CDD" id="cd03010">
    <property type="entry name" value="TlpA_like_DsbE"/>
    <property type="match status" value="1"/>
</dbReference>
<dbReference type="InterPro" id="IPR013766">
    <property type="entry name" value="Thioredoxin_domain"/>
</dbReference>
<dbReference type="InterPro" id="IPR017937">
    <property type="entry name" value="Thioredoxin_CS"/>
</dbReference>
<dbReference type="GO" id="GO:0015036">
    <property type="term" value="F:disulfide oxidoreductase activity"/>
    <property type="evidence" value="ECO:0007669"/>
    <property type="project" value="InterPro"/>
</dbReference>
<dbReference type="SUPFAM" id="SSF52833">
    <property type="entry name" value="Thioredoxin-like"/>
    <property type="match status" value="1"/>
</dbReference>
<dbReference type="InterPro" id="IPR036249">
    <property type="entry name" value="Thioredoxin-like_sf"/>
</dbReference>
<comment type="similarity">
    <text evidence="2">Belongs to the thioredoxin family. DsbE subfamily.</text>
</comment>
<organism evidence="7 8">
    <name type="scientific">Cupriavidus nantongensis</name>
    <dbReference type="NCBI Taxonomy" id="1796606"/>
    <lineage>
        <taxon>Bacteria</taxon>
        <taxon>Pseudomonadati</taxon>
        <taxon>Pseudomonadota</taxon>
        <taxon>Betaproteobacteria</taxon>
        <taxon>Burkholderiales</taxon>
        <taxon>Burkholderiaceae</taxon>
        <taxon>Cupriavidus</taxon>
    </lineage>
</organism>
<dbReference type="Pfam" id="PF08534">
    <property type="entry name" value="Redoxin"/>
    <property type="match status" value="1"/>
</dbReference>
<dbReference type="RefSeq" id="WP_062799662.1">
    <property type="nucleotide sequence ID" value="NZ_CP014844.1"/>
</dbReference>
<evidence type="ECO:0000259" key="6">
    <source>
        <dbReference type="PROSITE" id="PS51352"/>
    </source>
</evidence>
<name>A0A142JKA8_9BURK</name>
<dbReference type="PROSITE" id="PS00194">
    <property type="entry name" value="THIOREDOXIN_1"/>
    <property type="match status" value="1"/>
</dbReference>
<dbReference type="EMBL" id="CP014844">
    <property type="protein sequence ID" value="AMR78520.1"/>
    <property type="molecule type" value="Genomic_DNA"/>
</dbReference>
<dbReference type="STRING" id="1796606.A2G96_12660"/>
<keyword evidence="4" id="KW-1015">Disulfide bond</keyword>